<protein>
    <submittedName>
        <fullName evidence="1">Uncharacterized protein</fullName>
    </submittedName>
</protein>
<proteinExistence type="predicted"/>
<comment type="caution">
    <text evidence="1">The sequence shown here is derived from an EMBL/GenBank/DDBJ whole genome shotgun (WGS) entry which is preliminary data.</text>
</comment>
<gene>
    <name evidence="1" type="ORF">COT02_00555</name>
</gene>
<evidence type="ECO:0000313" key="2">
    <source>
        <dbReference type="Proteomes" id="UP000230184"/>
    </source>
</evidence>
<accession>A0A2M6YVJ1</accession>
<dbReference type="Pfam" id="PF12441">
    <property type="entry name" value="CopG_antitoxin"/>
    <property type="match status" value="1"/>
</dbReference>
<organism evidence="1 2">
    <name type="scientific">Candidatus Roizmanbacteria bacterium CG07_land_8_20_14_0_80_34_15</name>
    <dbReference type="NCBI Taxonomy" id="1974849"/>
    <lineage>
        <taxon>Bacteria</taxon>
        <taxon>Candidatus Roizmaniibacteriota</taxon>
    </lineage>
</organism>
<sequence>MKKKLKLIPKFKNEDEERDFWDTHDTTEYFDMSKPMMIKFPNLKMSTKTITFRITQSLYDDLKILANKNDVPYQSLMKMFLAQKVREEFAQK</sequence>
<dbReference type="InterPro" id="IPR022148">
    <property type="entry name" value="CopG_antitoxin"/>
</dbReference>
<dbReference type="Proteomes" id="UP000230184">
    <property type="component" value="Unassembled WGS sequence"/>
</dbReference>
<evidence type="ECO:0000313" key="1">
    <source>
        <dbReference type="EMBL" id="PIU37505.1"/>
    </source>
</evidence>
<reference evidence="2" key="1">
    <citation type="submission" date="2017-09" db="EMBL/GenBank/DDBJ databases">
        <title>Depth-based differentiation of microbial function through sediment-hosted aquifers and enrichment of novel symbionts in the deep terrestrial subsurface.</title>
        <authorList>
            <person name="Probst A.J."/>
            <person name="Ladd B."/>
            <person name="Jarett J.K."/>
            <person name="Geller-Mcgrath D.E."/>
            <person name="Sieber C.M.K."/>
            <person name="Emerson J.B."/>
            <person name="Anantharaman K."/>
            <person name="Thomas B.C."/>
            <person name="Malmstrom R."/>
            <person name="Stieglmeier M."/>
            <person name="Klingl A."/>
            <person name="Woyke T."/>
            <person name="Ryan C.M."/>
            <person name="Banfield J.F."/>
        </authorList>
    </citation>
    <scope>NUCLEOTIDE SEQUENCE [LARGE SCALE GENOMIC DNA]</scope>
</reference>
<name>A0A2M6YVJ1_9BACT</name>
<dbReference type="AlphaFoldDB" id="A0A2M6YVJ1"/>
<dbReference type="EMBL" id="PEWY01000013">
    <property type="protein sequence ID" value="PIU37505.1"/>
    <property type="molecule type" value="Genomic_DNA"/>
</dbReference>